<evidence type="ECO:0000313" key="4">
    <source>
        <dbReference type="EnsemblProtists" id="EKX33019"/>
    </source>
</evidence>
<feature type="signal peptide" evidence="2">
    <location>
        <begin position="1"/>
        <end position="30"/>
    </location>
</feature>
<feature type="chain" id="PRO_5008769785" evidence="2">
    <location>
        <begin position="31"/>
        <end position="250"/>
    </location>
</feature>
<accession>L1IAS2</accession>
<keyword evidence="5" id="KW-1185">Reference proteome</keyword>
<feature type="compositionally biased region" description="Polar residues" evidence="1">
    <location>
        <begin position="142"/>
        <end position="167"/>
    </location>
</feature>
<evidence type="ECO:0000256" key="1">
    <source>
        <dbReference type="SAM" id="MobiDB-lite"/>
    </source>
</evidence>
<keyword evidence="2" id="KW-0732">Signal</keyword>
<name>L1IAS2_GUITC</name>
<dbReference type="PaxDb" id="55529-EKX33019"/>
<reference evidence="5" key="2">
    <citation type="submission" date="2012-11" db="EMBL/GenBank/DDBJ databases">
        <authorList>
            <person name="Kuo A."/>
            <person name="Curtis B.A."/>
            <person name="Tanifuji G."/>
            <person name="Burki F."/>
            <person name="Gruber A."/>
            <person name="Irimia M."/>
            <person name="Maruyama S."/>
            <person name="Arias M.C."/>
            <person name="Ball S.G."/>
            <person name="Gile G.H."/>
            <person name="Hirakawa Y."/>
            <person name="Hopkins J.F."/>
            <person name="Rensing S.A."/>
            <person name="Schmutz J."/>
            <person name="Symeonidi A."/>
            <person name="Elias M."/>
            <person name="Eveleigh R.J."/>
            <person name="Herman E.K."/>
            <person name="Klute M.J."/>
            <person name="Nakayama T."/>
            <person name="Obornik M."/>
            <person name="Reyes-Prieto A."/>
            <person name="Armbrust E.V."/>
            <person name="Aves S.J."/>
            <person name="Beiko R.G."/>
            <person name="Coutinho P."/>
            <person name="Dacks J.B."/>
            <person name="Durnford D.G."/>
            <person name="Fast N.M."/>
            <person name="Green B.R."/>
            <person name="Grisdale C."/>
            <person name="Hempe F."/>
            <person name="Henrissat B."/>
            <person name="Hoppner M.P."/>
            <person name="Ishida K.-I."/>
            <person name="Kim E."/>
            <person name="Koreny L."/>
            <person name="Kroth P.G."/>
            <person name="Liu Y."/>
            <person name="Malik S.-B."/>
            <person name="Maier U.G."/>
            <person name="McRose D."/>
            <person name="Mock T."/>
            <person name="Neilson J.A."/>
            <person name="Onodera N.T."/>
            <person name="Poole A.M."/>
            <person name="Pritham E.J."/>
            <person name="Richards T.A."/>
            <person name="Rocap G."/>
            <person name="Roy S.W."/>
            <person name="Sarai C."/>
            <person name="Schaack S."/>
            <person name="Shirato S."/>
            <person name="Slamovits C.H."/>
            <person name="Spencer D.F."/>
            <person name="Suzuki S."/>
            <person name="Worden A.Z."/>
            <person name="Zauner S."/>
            <person name="Barry K."/>
            <person name="Bell C."/>
            <person name="Bharti A.K."/>
            <person name="Crow J.A."/>
            <person name="Grimwood J."/>
            <person name="Kramer R."/>
            <person name="Lindquist E."/>
            <person name="Lucas S."/>
            <person name="Salamov A."/>
            <person name="McFadden G.I."/>
            <person name="Lane C.E."/>
            <person name="Keeling P.J."/>
            <person name="Gray M.W."/>
            <person name="Grigoriev I.V."/>
            <person name="Archibald J.M."/>
        </authorList>
    </citation>
    <scope>NUCLEOTIDE SEQUENCE</scope>
    <source>
        <strain evidence="5">CCMP2712</strain>
    </source>
</reference>
<sequence>MAAQRSKGGMMASMVVALLVINTMSSSCSSSSSCLLPAPSLVSSPSSSLSSSCSTRSHGCPCWLHRHQISSGSMLPVIRMRGGWNIQEFLPRLKTDEERSGEIMTGDEKLVDDLTSIKRKELPPDVGETQKLDKSVKADNDASITKDTAPAKSSSTQQKNVVSSSSVFDFRNPVPSEEELERMQSENDRLERFLQEKKRNIELRKAIQALAEDAVNEGNSTMPASADPVAWFQQTLKQKLGGMQQDSGQN</sequence>
<dbReference type="RefSeq" id="XP_005819999.1">
    <property type="nucleotide sequence ID" value="XM_005819942.1"/>
</dbReference>
<feature type="region of interest" description="Disordered" evidence="1">
    <location>
        <begin position="121"/>
        <end position="170"/>
    </location>
</feature>
<evidence type="ECO:0000313" key="3">
    <source>
        <dbReference type="EMBL" id="EKX33019.1"/>
    </source>
</evidence>
<feature type="compositionally biased region" description="Basic and acidic residues" evidence="1">
    <location>
        <begin position="121"/>
        <end position="140"/>
    </location>
</feature>
<evidence type="ECO:0000256" key="2">
    <source>
        <dbReference type="SAM" id="SignalP"/>
    </source>
</evidence>
<dbReference type="HOGENOM" id="CLU_1113107_0_0_1"/>
<dbReference type="Proteomes" id="UP000011087">
    <property type="component" value="Unassembled WGS sequence"/>
</dbReference>
<protein>
    <submittedName>
        <fullName evidence="3 4">Uncharacterized protein</fullName>
    </submittedName>
</protein>
<dbReference type="PROSITE" id="PS51257">
    <property type="entry name" value="PROKAR_LIPOPROTEIN"/>
    <property type="match status" value="1"/>
</dbReference>
<dbReference type="AlphaFoldDB" id="L1IAS2"/>
<reference evidence="4" key="3">
    <citation type="submission" date="2015-06" db="UniProtKB">
        <authorList>
            <consortium name="EnsemblProtists"/>
        </authorList>
    </citation>
    <scope>IDENTIFICATION</scope>
</reference>
<organism evidence="3">
    <name type="scientific">Guillardia theta (strain CCMP2712)</name>
    <name type="common">Cryptophyte</name>
    <dbReference type="NCBI Taxonomy" id="905079"/>
    <lineage>
        <taxon>Eukaryota</taxon>
        <taxon>Cryptophyceae</taxon>
        <taxon>Pyrenomonadales</taxon>
        <taxon>Geminigeraceae</taxon>
        <taxon>Guillardia</taxon>
    </lineage>
</organism>
<proteinExistence type="predicted"/>
<dbReference type="KEGG" id="gtt:GUITHDRAFT_148219"/>
<gene>
    <name evidence="3" type="ORF">GUITHDRAFT_148219</name>
</gene>
<dbReference type="EnsemblProtists" id="EKX33019">
    <property type="protein sequence ID" value="EKX33019"/>
    <property type="gene ID" value="GUITHDRAFT_148219"/>
</dbReference>
<evidence type="ECO:0000313" key="5">
    <source>
        <dbReference type="Proteomes" id="UP000011087"/>
    </source>
</evidence>
<reference evidence="3 5" key="1">
    <citation type="journal article" date="2012" name="Nature">
        <title>Algal genomes reveal evolutionary mosaicism and the fate of nucleomorphs.</title>
        <authorList>
            <consortium name="DOE Joint Genome Institute"/>
            <person name="Curtis B.A."/>
            <person name="Tanifuji G."/>
            <person name="Burki F."/>
            <person name="Gruber A."/>
            <person name="Irimia M."/>
            <person name="Maruyama S."/>
            <person name="Arias M.C."/>
            <person name="Ball S.G."/>
            <person name="Gile G.H."/>
            <person name="Hirakawa Y."/>
            <person name="Hopkins J.F."/>
            <person name="Kuo A."/>
            <person name="Rensing S.A."/>
            <person name="Schmutz J."/>
            <person name="Symeonidi A."/>
            <person name="Elias M."/>
            <person name="Eveleigh R.J."/>
            <person name="Herman E.K."/>
            <person name="Klute M.J."/>
            <person name="Nakayama T."/>
            <person name="Obornik M."/>
            <person name="Reyes-Prieto A."/>
            <person name="Armbrust E.V."/>
            <person name="Aves S.J."/>
            <person name="Beiko R.G."/>
            <person name="Coutinho P."/>
            <person name="Dacks J.B."/>
            <person name="Durnford D.G."/>
            <person name="Fast N.M."/>
            <person name="Green B.R."/>
            <person name="Grisdale C.J."/>
            <person name="Hempel F."/>
            <person name="Henrissat B."/>
            <person name="Hoppner M.P."/>
            <person name="Ishida K."/>
            <person name="Kim E."/>
            <person name="Koreny L."/>
            <person name="Kroth P.G."/>
            <person name="Liu Y."/>
            <person name="Malik S.B."/>
            <person name="Maier U.G."/>
            <person name="McRose D."/>
            <person name="Mock T."/>
            <person name="Neilson J.A."/>
            <person name="Onodera N.T."/>
            <person name="Poole A.M."/>
            <person name="Pritham E.J."/>
            <person name="Richards T.A."/>
            <person name="Rocap G."/>
            <person name="Roy S.W."/>
            <person name="Sarai C."/>
            <person name="Schaack S."/>
            <person name="Shirato S."/>
            <person name="Slamovits C.H."/>
            <person name="Spencer D.F."/>
            <person name="Suzuki S."/>
            <person name="Worden A.Z."/>
            <person name="Zauner S."/>
            <person name="Barry K."/>
            <person name="Bell C."/>
            <person name="Bharti A.K."/>
            <person name="Crow J.A."/>
            <person name="Grimwood J."/>
            <person name="Kramer R."/>
            <person name="Lindquist E."/>
            <person name="Lucas S."/>
            <person name="Salamov A."/>
            <person name="McFadden G.I."/>
            <person name="Lane C.E."/>
            <person name="Keeling P.J."/>
            <person name="Gray M.W."/>
            <person name="Grigoriev I.V."/>
            <person name="Archibald J.M."/>
        </authorList>
    </citation>
    <scope>NUCLEOTIDE SEQUENCE</scope>
    <source>
        <strain evidence="3 5">CCMP2712</strain>
    </source>
</reference>
<dbReference type="EMBL" id="JH993160">
    <property type="protein sequence ID" value="EKX33019.1"/>
    <property type="molecule type" value="Genomic_DNA"/>
</dbReference>
<dbReference type="GeneID" id="17289756"/>